<evidence type="ECO:0000313" key="5">
    <source>
        <dbReference type="Proteomes" id="UP000741360"/>
    </source>
</evidence>
<evidence type="ECO:0008006" key="6">
    <source>
        <dbReference type="Google" id="ProtNLM"/>
    </source>
</evidence>
<dbReference type="AlphaFoldDB" id="A0A932GNW0"/>
<keyword evidence="3" id="KW-0732">Signal</keyword>
<accession>A0A932GNW0</accession>
<name>A0A932GNW0_UNCTE</name>
<comment type="caution">
    <text evidence="4">The sequence shown here is derived from an EMBL/GenBank/DDBJ whole genome shotgun (WGS) entry which is preliminary data.</text>
</comment>
<reference evidence="4" key="1">
    <citation type="submission" date="2020-07" db="EMBL/GenBank/DDBJ databases">
        <title>Huge and variable diversity of episymbiotic CPR bacteria and DPANN archaea in groundwater ecosystems.</title>
        <authorList>
            <person name="He C.Y."/>
            <person name="Keren R."/>
            <person name="Whittaker M."/>
            <person name="Farag I.F."/>
            <person name="Doudna J."/>
            <person name="Cate J.H.D."/>
            <person name="Banfield J.F."/>
        </authorList>
    </citation>
    <scope>NUCLEOTIDE SEQUENCE</scope>
    <source>
        <strain evidence="4">NC_groundwater_717_Ag_S-0.2um_59_8</strain>
    </source>
</reference>
<dbReference type="EMBL" id="JACPSX010000092">
    <property type="protein sequence ID" value="MBI3014429.1"/>
    <property type="molecule type" value="Genomic_DNA"/>
</dbReference>
<protein>
    <recommendedName>
        <fullName evidence="6">YbgF trimerisation domain-containing protein</fullName>
    </recommendedName>
</protein>
<gene>
    <name evidence="4" type="ORF">HYY65_05070</name>
</gene>
<feature type="region of interest" description="Disordered" evidence="2">
    <location>
        <begin position="25"/>
        <end position="45"/>
    </location>
</feature>
<proteinExistence type="predicted"/>
<evidence type="ECO:0000256" key="3">
    <source>
        <dbReference type="SAM" id="SignalP"/>
    </source>
</evidence>
<evidence type="ECO:0000256" key="1">
    <source>
        <dbReference type="SAM" id="Coils"/>
    </source>
</evidence>
<evidence type="ECO:0000256" key="2">
    <source>
        <dbReference type="SAM" id="MobiDB-lite"/>
    </source>
</evidence>
<keyword evidence="1" id="KW-0175">Coiled coil</keyword>
<sequence>MLRIAFIAVTLVLFTLSVGAQQMPGRFSDADPGGHKKQFPGEQNQKVDAEISRLNALVIAQKEKIALLEEKVKLLEADLKKAKGGQK</sequence>
<evidence type="ECO:0000313" key="4">
    <source>
        <dbReference type="EMBL" id="MBI3014429.1"/>
    </source>
</evidence>
<feature type="coiled-coil region" evidence="1">
    <location>
        <begin position="51"/>
        <end position="85"/>
    </location>
</feature>
<feature type="chain" id="PRO_5037779554" description="YbgF trimerisation domain-containing protein" evidence="3">
    <location>
        <begin position="21"/>
        <end position="87"/>
    </location>
</feature>
<organism evidence="4 5">
    <name type="scientific">Tectimicrobiota bacterium</name>
    <dbReference type="NCBI Taxonomy" id="2528274"/>
    <lineage>
        <taxon>Bacteria</taxon>
        <taxon>Pseudomonadati</taxon>
        <taxon>Nitrospinota/Tectimicrobiota group</taxon>
        <taxon>Candidatus Tectimicrobiota</taxon>
    </lineage>
</organism>
<dbReference type="Proteomes" id="UP000741360">
    <property type="component" value="Unassembled WGS sequence"/>
</dbReference>
<feature type="signal peptide" evidence="3">
    <location>
        <begin position="1"/>
        <end position="20"/>
    </location>
</feature>